<dbReference type="PANTHER" id="PTHR21087:SF23">
    <property type="entry name" value="INACTIVE SHIKIMATE KINASE LIKE 2, CHLOROPLASTIC-RELATED"/>
    <property type="match status" value="1"/>
</dbReference>
<comment type="similarity">
    <text evidence="1">Belongs to the shikimate kinase family.</text>
</comment>
<evidence type="ECO:0000313" key="4">
    <source>
        <dbReference type="Proteomes" id="UP000026962"/>
    </source>
</evidence>
<reference evidence="3" key="1">
    <citation type="submission" date="2015-04" db="UniProtKB">
        <authorList>
            <consortium name="EnsemblPlants"/>
        </authorList>
    </citation>
    <scope>IDENTIFICATION</scope>
</reference>
<name>A0A0E0MB68_ORYPU</name>
<dbReference type="HOGENOM" id="CLU_050606_0_0_1"/>
<dbReference type="PROSITE" id="PS51203">
    <property type="entry name" value="CS"/>
    <property type="match status" value="1"/>
</dbReference>
<evidence type="ECO:0000259" key="2">
    <source>
        <dbReference type="PROSITE" id="PS51203"/>
    </source>
</evidence>
<keyword evidence="4" id="KW-1185">Reference proteome</keyword>
<reference evidence="3" key="2">
    <citation type="submission" date="2018-05" db="EMBL/GenBank/DDBJ databases">
        <title>OpunRS2 (Oryza punctata Reference Sequence Version 2).</title>
        <authorList>
            <person name="Zhang J."/>
            <person name="Kudrna D."/>
            <person name="Lee S."/>
            <person name="Talag J."/>
            <person name="Welchert J."/>
            <person name="Wing R.A."/>
        </authorList>
    </citation>
    <scope>NUCLEOTIDE SEQUENCE [LARGE SCALE GENOMIC DNA]</scope>
</reference>
<dbReference type="InterPro" id="IPR008978">
    <property type="entry name" value="HSP20-like_chaperone"/>
</dbReference>
<dbReference type="GO" id="GO:0005829">
    <property type="term" value="C:cytosol"/>
    <property type="evidence" value="ECO:0007669"/>
    <property type="project" value="TreeGrafter"/>
</dbReference>
<dbReference type="AlphaFoldDB" id="A0A0E0MB68"/>
<dbReference type="InterPro" id="IPR007052">
    <property type="entry name" value="CS_dom"/>
</dbReference>
<organism evidence="3">
    <name type="scientific">Oryza punctata</name>
    <name type="common">Red rice</name>
    <dbReference type="NCBI Taxonomy" id="4537"/>
    <lineage>
        <taxon>Eukaryota</taxon>
        <taxon>Viridiplantae</taxon>
        <taxon>Streptophyta</taxon>
        <taxon>Embryophyta</taxon>
        <taxon>Tracheophyta</taxon>
        <taxon>Spermatophyta</taxon>
        <taxon>Magnoliopsida</taxon>
        <taxon>Liliopsida</taxon>
        <taxon>Poales</taxon>
        <taxon>Poaceae</taxon>
        <taxon>BOP clade</taxon>
        <taxon>Oryzoideae</taxon>
        <taxon>Oryzeae</taxon>
        <taxon>Oryzinae</taxon>
        <taxon>Oryza</taxon>
    </lineage>
</organism>
<dbReference type="eggNOG" id="ENOG502QS29">
    <property type="taxonomic scope" value="Eukaryota"/>
</dbReference>
<dbReference type="Proteomes" id="UP000026962">
    <property type="component" value="Chromosome 10"/>
</dbReference>
<dbReference type="Gramene" id="OPUNC10G18090.1">
    <property type="protein sequence ID" value="OPUNC10G18090.1"/>
    <property type="gene ID" value="OPUNC10G18090"/>
</dbReference>
<dbReference type="InterPro" id="IPR031322">
    <property type="entry name" value="Shikimate/glucono_kinase"/>
</dbReference>
<dbReference type="OMA" id="FSCNCLS"/>
<evidence type="ECO:0000256" key="1">
    <source>
        <dbReference type="ARBA" id="ARBA00006997"/>
    </source>
</evidence>
<dbReference type="Pfam" id="PF01202">
    <property type="entry name" value="SKI"/>
    <property type="match status" value="1"/>
</dbReference>
<proteinExistence type="inferred from homology"/>
<dbReference type="STRING" id="4537.A0A0E0MB68"/>
<evidence type="ECO:0000313" key="3">
    <source>
        <dbReference type="EnsemblPlants" id="OPUNC10G18090.1"/>
    </source>
</evidence>
<dbReference type="SUPFAM" id="SSF49764">
    <property type="entry name" value="HSP20-like chaperones"/>
    <property type="match status" value="1"/>
</dbReference>
<accession>A0A0E0MB68</accession>
<feature type="domain" description="CS" evidence="2">
    <location>
        <begin position="131"/>
        <end position="225"/>
    </location>
</feature>
<dbReference type="GO" id="GO:0006950">
    <property type="term" value="P:response to stress"/>
    <property type="evidence" value="ECO:0007669"/>
    <property type="project" value="UniProtKB-ARBA"/>
</dbReference>
<dbReference type="FunFam" id="3.40.50.300:FF:001340">
    <property type="entry name" value="Probable inactive shikimate kinase like 2, chloroplastic"/>
    <property type="match status" value="1"/>
</dbReference>
<dbReference type="PANTHER" id="PTHR21087">
    <property type="entry name" value="SHIKIMATE KINASE"/>
    <property type="match status" value="1"/>
</dbReference>
<dbReference type="FunFam" id="2.60.40.790:FF:000050">
    <property type="entry name" value="Probable inactive shikimate kinase like 2, chloroplastic"/>
    <property type="match status" value="1"/>
</dbReference>
<dbReference type="Gene3D" id="3.40.50.300">
    <property type="entry name" value="P-loop containing nucleotide triphosphate hydrolases"/>
    <property type="match status" value="1"/>
</dbReference>
<dbReference type="Gene3D" id="2.60.40.790">
    <property type="match status" value="1"/>
</dbReference>
<sequence>MTRTSVRVVAFVRPRPGPTKRPLSSSSKFPCCCSGCGCGCESQVPRLVVLMLASTCFSIPSSSSPSIPSRIATLCCFRPPARAAWPRSLLLLLGAFPPATRLRPRASLSASTAPAKDYEASNLLFSPHFSCLLFCCLFTDGGGEVELRLDIGKLGIENSRDVFVDVDDTSLLVRAKSDGTLQTLINVKQLFDRIKSSETIWFIDEDQLVVNLKKVEQELKWPDIDESWESLTSGITQLLTGISVHIVGDSTDINEAVAKEIAEGIGYLPVCTSELLESATGKSIDTWLGSEGVDSVAEAECVVLESLSSHVRTVVATLGGKQGAASRFDKWQYLHSGFTVWLSVSDASDEASAKEEARRSVSSGNVAYAKADVVVKLGGWDPEYTQAVAQGCLVALKQLTLADKKLAGKKSLYMRLGCRGDWPNIEPPGWDPDSDAPPTNI</sequence>
<dbReference type="EnsemblPlants" id="OPUNC10G18090.1">
    <property type="protein sequence ID" value="OPUNC10G18090.1"/>
    <property type="gene ID" value="OPUNC10G18090"/>
</dbReference>
<dbReference type="InterPro" id="IPR027417">
    <property type="entry name" value="P-loop_NTPase"/>
</dbReference>
<protein>
    <recommendedName>
        <fullName evidence="2">CS domain-containing protein</fullName>
    </recommendedName>
</protein>